<protein>
    <recommendedName>
        <fullName evidence="1">YgjP-like metallopeptidase domain-containing protein</fullName>
    </recommendedName>
</protein>
<accession>A0A086BIE4</accession>
<evidence type="ECO:0000259" key="1">
    <source>
        <dbReference type="Pfam" id="PF01863"/>
    </source>
</evidence>
<dbReference type="eggNOG" id="COG1451">
    <property type="taxonomic scope" value="Bacteria"/>
</dbReference>
<dbReference type="Proteomes" id="UP000028709">
    <property type="component" value="Unassembled WGS sequence"/>
</dbReference>
<gene>
    <name evidence="2" type="ORF">IQ37_10050</name>
</gene>
<sequence length="233" mass="27376">MNKIQYKYGSKTIEAEIVYSNRKTIDLRVFPEGNIIITAPENSDVENILEKVKPKSKWVLQQQRTFELYKPFTTERLYIAGETHRYLGRQYKLVINHTKGKPCVKLSKGIMIVETNNTENIEKYIINDYKKRATVIFESILKDTLNEFPQFKKYNISLKHKFMKKRWGSCSTDGNILLNTELIKANKACIEYVIIHELCHLVVPNHSKDFYMLISKILPEWEKLKNKLEISLA</sequence>
<dbReference type="AlphaFoldDB" id="A0A086BIE4"/>
<comment type="caution">
    <text evidence="2">The sequence shown here is derived from an EMBL/GenBank/DDBJ whole genome shotgun (WGS) entry which is preliminary data.</text>
</comment>
<dbReference type="CDD" id="cd07344">
    <property type="entry name" value="M48_yhfN_like"/>
    <property type="match status" value="1"/>
</dbReference>
<dbReference type="RefSeq" id="WP_034684409.1">
    <property type="nucleotide sequence ID" value="NZ_CP023049.2"/>
</dbReference>
<name>A0A086BIE4_9FLAO</name>
<feature type="domain" description="YgjP-like metallopeptidase" evidence="1">
    <location>
        <begin position="23"/>
        <end position="229"/>
    </location>
</feature>
<evidence type="ECO:0000313" key="3">
    <source>
        <dbReference type="Proteomes" id="UP000028709"/>
    </source>
</evidence>
<dbReference type="InterPro" id="IPR002725">
    <property type="entry name" value="YgjP-like_metallopeptidase"/>
</dbReference>
<dbReference type="PANTHER" id="PTHR30399">
    <property type="entry name" value="UNCHARACTERIZED PROTEIN YGJP"/>
    <property type="match status" value="1"/>
</dbReference>
<proteinExistence type="predicted"/>
<dbReference type="OrthoDB" id="9811177at2"/>
<dbReference type="EMBL" id="JPRJ01000015">
    <property type="protein sequence ID" value="KFF28708.1"/>
    <property type="molecule type" value="Genomic_DNA"/>
</dbReference>
<evidence type="ECO:0000313" key="2">
    <source>
        <dbReference type="EMBL" id="KFF28708.1"/>
    </source>
</evidence>
<organism evidence="2 3">
    <name type="scientific">Chryseobacterium piperi</name>
    <dbReference type="NCBI Taxonomy" id="558152"/>
    <lineage>
        <taxon>Bacteria</taxon>
        <taxon>Pseudomonadati</taxon>
        <taxon>Bacteroidota</taxon>
        <taxon>Flavobacteriia</taxon>
        <taxon>Flavobacteriales</taxon>
        <taxon>Weeksellaceae</taxon>
        <taxon>Chryseobacterium group</taxon>
        <taxon>Chryseobacterium</taxon>
    </lineage>
</organism>
<dbReference type="KEGG" id="cpip:CJF12_01105"/>
<dbReference type="InterPro" id="IPR053136">
    <property type="entry name" value="UTP_pyrophosphatase-like"/>
</dbReference>
<dbReference type="Pfam" id="PF01863">
    <property type="entry name" value="YgjP-like"/>
    <property type="match status" value="1"/>
</dbReference>
<dbReference type="PANTHER" id="PTHR30399:SF1">
    <property type="entry name" value="UTP PYROPHOSPHATASE"/>
    <property type="match status" value="1"/>
</dbReference>
<keyword evidence="3" id="KW-1185">Reference proteome</keyword>
<dbReference type="Gene3D" id="3.30.2010.10">
    <property type="entry name" value="Metalloproteases ('zincins'), catalytic domain"/>
    <property type="match status" value="1"/>
</dbReference>
<reference evidence="2 3" key="1">
    <citation type="submission" date="2014-07" db="EMBL/GenBank/DDBJ databases">
        <title>Genome of Chryseobacterium piperi CTM.</title>
        <authorList>
            <person name="Pipes S.E."/>
            <person name="Stropko S.J."/>
            <person name="Newman J.D."/>
        </authorList>
    </citation>
    <scope>NUCLEOTIDE SEQUENCE [LARGE SCALE GENOMIC DNA]</scope>
    <source>
        <strain evidence="2 3">CTM</strain>
    </source>
</reference>
<dbReference type="STRING" id="558152.IQ37_10050"/>